<name>A0AAC9BX23_9PSED</name>
<gene>
    <name evidence="1" type="ORF">A8L59_18115</name>
</gene>
<dbReference type="InterPro" id="IPR059206">
    <property type="entry name" value="Sll1717-like"/>
</dbReference>
<sequence length="502" mass="57283">MNKLLKEIDFGEPDANAEYIISLRSKQLPLYIRAWSQPEIRNYEGFENGSKFIISGQKGTGKTAILRQMEASAKNLGYVTEFIVFKNEIIREAELLKVDYSNFNGSVVDEDKLKSNKFYYHAIKRVMVSLLISKLKVLKVDANDPQKSLIERLIGSSGKEALRFAFDSIVNIAQSSEVDLEKLSKGFVKIDPAQLLKKTNDELLTKAVRLSLEENPKIRIYFDEMHFAYRDKESLHSDAALVRDTILAAQALNERFAQEGLDIVIYIAIRKEFLDQPEIAEVDVVHVIESYGEAITWEHYPADSKHPIFDFIALRFAIALGKKFTRKKLLDTYLKNIDPEDLLTYTWSKPRDLVRFFKAAQGVDGNTVVIGSEKYKIILRTYCNQAWQECKSALAAFIPADVTPSLENALKILIQGQFDGDKTLGYDRFCQVIKPSFDKATASGVRYDIHHFCKVLYMLGVFYYYYDDVNGQRIYQQYHRGNANPPLDGNIRIHSAVAKALS</sequence>
<dbReference type="RefSeq" id="WP_005779443.1">
    <property type="nucleotide sequence ID" value="NZ_CP015852.1"/>
</dbReference>
<reference evidence="1 2" key="1">
    <citation type="submission" date="2016-05" db="EMBL/GenBank/DDBJ databases">
        <authorList>
            <person name="Wang S."/>
            <person name="Zhu B."/>
        </authorList>
    </citation>
    <scope>NUCLEOTIDE SEQUENCE [LARGE SCALE GENOMIC DNA]</scope>
    <source>
        <strain evidence="1 2">CRS05-R5</strain>
    </source>
</reference>
<dbReference type="AlphaFoldDB" id="A0AAC9BX23"/>
<organism evidence="1 2">
    <name type="scientific">Pseudomonas koreensis</name>
    <dbReference type="NCBI Taxonomy" id="198620"/>
    <lineage>
        <taxon>Bacteria</taxon>
        <taxon>Pseudomonadati</taxon>
        <taxon>Pseudomonadota</taxon>
        <taxon>Gammaproteobacteria</taxon>
        <taxon>Pseudomonadales</taxon>
        <taxon>Pseudomonadaceae</taxon>
        <taxon>Pseudomonas</taxon>
    </lineage>
</organism>
<dbReference type="InterPro" id="IPR027417">
    <property type="entry name" value="P-loop_NTPase"/>
</dbReference>
<accession>A0AAC9BX23</accession>
<evidence type="ECO:0000313" key="2">
    <source>
        <dbReference type="Proteomes" id="UP000078142"/>
    </source>
</evidence>
<protein>
    <submittedName>
        <fullName evidence="1">ATPase</fullName>
    </submittedName>
</protein>
<dbReference type="NCBIfam" id="NF047389">
    <property type="entry name" value="ATPase_Sll1717"/>
    <property type="match status" value="1"/>
</dbReference>
<proteinExistence type="predicted"/>
<dbReference type="GeneID" id="93490304"/>
<dbReference type="Proteomes" id="UP000078142">
    <property type="component" value="Chromosome"/>
</dbReference>
<dbReference type="GeneID" id="61871335"/>
<dbReference type="EMBL" id="CP015852">
    <property type="protein sequence ID" value="ANH99240.1"/>
    <property type="molecule type" value="Genomic_DNA"/>
</dbReference>
<dbReference type="SUPFAM" id="SSF52540">
    <property type="entry name" value="P-loop containing nucleoside triphosphate hydrolases"/>
    <property type="match status" value="1"/>
</dbReference>
<evidence type="ECO:0000313" key="1">
    <source>
        <dbReference type="EMBL" id="ANH99240.1"/>
    </source>
</evidence>